<evidence type="ECO:0000256" key="1">
    <source>
        <dbReference type="SAM" id="Phobius"/>
    </source>
</evidence>
<feature type="transmembrane region" description="Helical" evidence="1">
    <location>
        <begin position="207"/>
        <end position="235"/>
    </location>
</feature>
<dbReference type="Proteomes" id="UP000587527">
    <property type="component" value="Unassembled WGS sequence"/>
</dbReference>
<dbReference type="RefSeq" id="WP_184843045.1">
    <property type="nucleotide sequence ID" value="NZ_JACHMN010000003.1"/>
</dbReference>
<sequence length="614" mass="64624">MPRTPAILSSHWRQLLAVIAPPLALASLLQSLITMFTAGDRGIVFHGELIGPTGLQDVVGALIWLVAWLIAISAGVVVAAGAARDLHVGPAAAVRYALSRLHHTGFVAIQGIIAGLLLLLLLGIAMGVVGWMALVALVFIAVLLARLAVALPSALLQGPGYLSRAHDVTRGRALYPGFIFVLGFVVLPGGASWLTGLLRGLPDSPALAAPIALAALALVVAVVAVQAVTLTVVYLEPRVEGDPHPAADLAAVDATLTGVGGREAGAGLLGLAGLAVAAPALIGLLVAFINPYAAPVLDEASVPTGHVRLAGVGVAPDGRPVAITEQQIFTCEDTDCQSGTHQRDTVGASRSETVLDDGSIVGIDRDSTQAVLTVCAREGSCKQAKFPLPKLGFQWQSAALTVTPHGTLVIVAVVEYESSTDVVLWRCPGLDCSRASQTYIQPYFSLMGNDVEPIIAIGQSPQGFPVVAWGRRDAQLIHMARCDDEACTHVQRDTRTAYPPVTSSVPDAVQEVGGFGIDRQGKLVVAIVSRRPQQGFGIRFSIGEFDRIALVRCDTDDCRRRSARRPWHRLDDYRGERIWVAFTPDNSPVLVHAGDSTGVARVITCVQNCTTGWG</sequence>
<evidence type="ECO:0000313" key="3">
    <source>
        <dbReference type="Proteomes" id="UP000587527"/>
    </source>
</evidence>
<keyword evidence="1" id="KW-1133">Transmembrane helix</keyword>
<evidence type="ECO:0000313" key="2">
    <source>
        <dbReference type="EMBL" id="MBB5872824.1"/>
    </source>
</evidence>
<name>A0A841BXD7_9ACTN</name>
<dbReference type="EMBL" id="JACHMN010000003">
    <property type="protein sequence ID" value="MBB5872824.1"/>
    <property type="molecule type" value="Genomic_DNA"/>
</dbReference>
<organism evidence="2 3">
    <name type="scientific">Allocatelliglobosispora scoriae</name>
    <dbReference type="NCBI Taxonomy" id="643052"/>
    <lineage>
        <taxon>Bacteria</taxon>
        <taxon>Bacillati</taxon>
        <taxon>Actinomycetota</taxon>
        <taxon>Actinomycetes</taxon>
        <taxon>Micromonosporales</taxon>
        <taxon>Micromonosporaceae</taxon>
        <taxon>Allocatelliglobosispora</taxon>
    </lineage>
</organism>
<comment type="caution">
    <text evidence="2">The sequence shown here is derived from an EMBL/GenBank/DDBJ whole genome shotgun (WGS) entry which is preliminary data.</text>
</comment>
<feature type="transmembrane region" description="Helical" evidence="1">
    <location>
        <begin position="131"/>
        <end position="152"/>
    </location>
</feature>
<reference evidence="2 3" key="1">
    <citation type="submission" date="2020-08" db="EMBL/GenBank/DDBJ databases">
        <title>Sequencing the genomes of 1000 actinobacteria strains.</title>
        <authorList>
            <person name="Klenk H.-P."/>
        </authorList>
    </citation>
    <scope>NUCLEOTIDE SEQUENCE [LARGE SCALE GENOMIC DNA]</scope>
    <source>
        <strain evidence="2 3">DSM 45362</strain>
    </source>
</reference>
<feature type="transmembrane region" description="Helical" evidence="1">
    <location>
        <begin position="173"/>
        <end position="195"/>
    </location>
</feature>
<feature type="transmembrane region" description="Helical" evidence="1">
    <location>
        <begin position="104"/>
        <end position="125"/>
    </location>
</feature>
<keyword evidence="3" id="KW-1185">Reference proteome</keyword>
<keyword evidence="1" id="KW-0472">Membrane</keyword>
<proteinExistence type="predicted"/>
<dbReference type="AlphaFoldDB" id="A0A841BXD7"/>
<gene>
    <name evidence="2" type="ORF">F4553_006258</name>
</gene>
<accession>A0A841BXD7</accession>
<feature type="transmembrane region" description="Helical" evidence="1">
    <location>
        <begin position="268"/>
        <end position="289"/>
    </location>
</feature>
<feature type="transmembrane region" description="Helical" evidence="1">
    <location>
        <begin position="62"/>
        <end position="83"/>
    </location>
</feature>
<protein>
    <submittedName>
        <fullName evidence="2">Uncharacterized protein</fullName>
    </submittedName>
</protein>
<keyword evidence="1" id="KW-0812">Transmembrane</keyword>